<dbReference type="InterPro" id="IPR009072">
    <property type="entry name" value="Histone-fold"/>
</dbReference>
<comment type="subcellular location">
    <subcellularLocation>
        <location evidence="1">Nucleus</location>
    </subcellularLocation>
</comment>
<keyword evidence="8" id="KW-1185">Reference proteome</keyword>
<evidence type="ECO:0000313" key="7">
    <source>
        <dbReference type="EMBL" id="KAL3077256.1"/>
    </source>
</evidence>
<dbReference type="InterPro" id="IPR003162">
    <property type="entry name" value="TFIID-31"/>
</dbReference>
<comment type="caution">
    <text evidence="7">The sequence shown here is derived from an EMBL/GenBank/DDBJ whole genome shotgun (WGS) entry which is preliminary data.</text>
</comment>
<name>A0ABD2IDA5_HETSC</name>
<evidence type="ECO:0000256" key="2">
    <source>
        <dbReference type="ARBA" id="ARBA00007646"/>
    </source>
</evidence>
<evidence type="ECO:0000256" key="6">
    <source>
        <dbReference type="SAM" id="MobiDB-lite"/>
    </source>
</evidence>
<protein>
    <recommendedName>
        <fullName evidence="9">Transcription initiation factor TFIID subunit 9</fullName>
    </recommendedName>
</protein>
<gene>
    <name evidence="7" type="ORF">niasHS_013245</name>
</gene>
<evidence type="ECO:0008006" key="9">
    <source>
        <dbReference type="Google" id="ProtNLM"/>
    </source>
</evidence>
<feature type="region of interest" description="Disordered" evidence="6">
    <location>
        <begin position="150"/>
        <end position="181"/>
    </location>
</feature>
<dbReference type="Gene3D" id="1.10.20.10">
    <property type="entry name" value="Histone, subunit A"/>
    <property type="match status" value="1"/>
</dbReference>
<dbReference type="PANTHER" id="PTHR48068:SF4">
    <property type="entry name" value="TATA-BOX BINDING PROTEIN ASSOCIATED FACTOR 9"/>
    <property type="match status" value="1"/>
</dbReference>
<evidence type="ECO:0000313" key="8">
    <source>
        <dbReference type="Proteomes" id="UP001620645"/>
    </source>
</evidence>
<evidence type="ECO:0000256" key="5">
    <source>
        <dbReference type="ARBA" id="ARBA00023242"/>
    </source>
</evidence>
<sequence length="181" mass="20875">MFLELGIKDYESQLVLQLCDISYSLTKEILVDARSVSEFSGKKQVDRSDVDLAIKTFDEKHSNDRPPKAFVSELAAEKNAQPLHPIRQNYGLRLPNDRFCQLQPNYIYIGDDPNNEGQAVHTEERPRQIGSSKFNAINNFDPESVSNLLMTDKNATQRKRPYTNGEMQKHTQEEDYDDEYD</sequence>
<dbReference type="SUPFAM" id="SSF47113">
    <property type="entry name" value="Histone-fold"/>
    <property type="match status" value="1"/>
</dbReference>
<accession>A0ABD2IDA5</accession>
<proteinExistence type="inferred from homology"/>
<keyword evidence="4" id="KW-0804">Transcription</keyword>
<dbReference type="PANTHER" id="PTHR48068">
    <property type="entry name" value="TAF9 RNA POLYMERASE II, TATA BOX-BINDING PROTEIN (TBP)-ASSOCIATED FACTOR"/>
    <property type="match status" value="1"/>
</dbReference>
<dbReference type="GO" id="GO:0005634">
    <property type="term" value="C:nucleus"/>
    <property type="evidence" value="ECO:0007669"/>
    <property type="project" value="UniProtKB-SubCell"/>
</dbReference>
<dbReference type="CDD" id="cd07979">
    <property type="entry name" value="HFD_TAF9"/>
    <property type="match status" value="1"/>
</dbReference>
<organism evidence="7 8">
    <name type="scientific">Heterodera schachtii</name>
    <name type="common">Sugarbeet cyst nematode worm</name>
    <name type="synonym">Tylenchus schachtii</name>
    <dbReference type="NCBI Taxonomy" id="97005"/>
    <lineage>
        <taxon>Eukaryota</taxon>
        <taxon>Metazoa</taxon>
        <taxon>Ecdysozoa</taxon>
        <taxon>Nematoda</taxon>
        <taxon>Chromadorea</taxon>
        <taxon>Rhabditida</taxon>
        <taxon>Tylenchina</taxon>
        <taxon>Tylenchomorpha</taxon>
        <taxon>Tylenchoidea</taxon>
        <taxon>Heteroderidae</taxon>
        <taxon>Heteroderinae</taxon>
        <taxon>Heterodera</taxon>
    </lineage>
</organism>
<keyword evidence="5" id="KW-0539">Nucleus</keyword>
<dbReference type="InterPro" id="IPR051431">
    <property type="entry name" value="TFIID_subunit_9"/>
</dbReference>
<keyword evidence="3" id="KW-0805">Transcription regulation</keyword>
<dbReference type="AlphaFoldDB" id="A0ABD2IDA5"/>
<comment type="similarity">
    <text evidence="2">Belongs to the TAF9 family.</text>
</comment>
<evidence type="ECO:0000256" key="1">
    <source>
        <dbReference type="ARBA" id="ARBA00004123"/>
    </source>
</evidence>
<dbReference type="Pfam" id="PF02291">
    <property type="entry name" value="TFIID-31kDa"/>
    <property type="match status" value="1"/>
</dbReference>
<dbReference type="Proteomes" id="UP001620645">
    <property type="component" value="Unassembled WGS sequence"/>
</dbReference>
<evidence type="ECO:0000256" key="3">
    <source>
        <dbReference type="ARBA" id="ARBA00023015"/>
    </source>
</evidence>
<dbReference type="EMBL" id="JBICCN010000327">
    <property type="protein sequence ID" value="KAL3077256.1"/>
    <property type="molecule type" value="Genomic_DNA"/>
</dbReference>
<reference evidence="7 8" key="1">
    <citation type="submission" date="2024-10" db="EMBL/GenBank/DDBJ databases">
        <authorList>
            <person name="Kim D."/>
        </authorList>
    </citation>
    <scope>NUCLEOTIDE SEQUENCE [LARGE SCALE GENOMIC DNA]</scope>
    <source>
        <strain evidence="7">Taebaek</strain>
    </source>
</reference>
<evidence type="ECO:0000256" key="4">
    <source>
        <dbReference type="ARBA" id="ARBA00023163"/>
    </source>
</evidence>